<dbReference type="PANTHER" id="PTHR40422">
    <property type="entry name" value="TRANSLATION MACHINERY-ASSOCIATED PROTEIN 17"/>
    <property type="match status" value="1"/>
</dbReference>
<accession>A0A8H3G6H3</accession>
<dbReference type="Proteomes" id="UP000664534">
    <property type="component" value="Unassembled WGS sequence"/>
</dbReference>
<organism evidence="2 3">
    <name type="scientific">Imshaugia aleurites</name>
    <dbReference type="NCBI Taxonomy" id="172621"/>
    <lineage>
        <taxon>Eukaryota</taxon>
        <taxon>Fungi</taxon>
        <taxon>Dikarya</taxon>
        <taxon>Ascomycota</taxon>
        <taxon>Pezizomycotina</taxon>
        <taxon>Lecanoromycetes</taxon>
        <taxon>OSLEUM clade</taxon>
        <taxon>Lecanoromycetidae</taxon>
        <taxon>Lecanorales</taxon>
        <taxon>Lecanorineae</taxon>
        <taxon>Parmeliaceae</taxon>
        <taxon>Imshaugia</taxon>
    </lineage>
</organism>
<evidence type="ECO:0000313" key="2">
    <source>
        <dbReference type="EMBL" id="CAF9934033.1"/>
    </source>
</evidence>
<feature type="compositionally biased region" description="Basic and acidic residues" evidence="1">
    <location>
        <begin position="86"/>
        <end position="98"/>
    </location>
</feature>
<dbReference type="GO" id="GO:0070682">
    <property type="term" value="P:proteasome regulatory particle assembly"/>
    <property type="evidence" value="ECO:0007669"/>
    <property type="project" value="InterPro"/>
</dbReference>
<proteinExistence type="predicted"/>
<dbReference type="GO" id="GO:0030674">
    <property type="term" value="F:protein-macromolecule adaptor activity"/>
    <property type="evidence" value="ECO:0007669"/>
    <property type="project" value="TreeGrafter"/>
</dbReference>
<name>A0A8H3G6H3_9LECA</name>
<dbReference type="InterPro" id="IPR038966">
    <property type="entry name" value="TMA17"/>
</dbReference>
<dbReference type="EMBL" id="CAJPDT010000074">
    <property type="protein sequence ID" value="CAF9934033.1"/>
    <property type="molecule type" value="Genomic_DNA"/>
</dbReference>
<sequence length="150" mass="16727">MSSTATPIPPQRFAEAIKELPLANLHFKAAEIRNSIAHLLSSNQQLQSFADEGDSDCTEAIQENLVVIQRMEERVLLLKGEVEGRGFKWGDDETRPETVESNGLGNARTTHSGPSTRPLGGRFGDEELARRIMEQMEEDDDNETRDGVYL</sequence>
<feature type="compositionally biased region" description="Polar residues" evidence="1">
    <location>
        <begin position="99"/>
        <end position="115"/>
    </location>
</feature>
<feature type="region of interest" description="Disordered" evidence="1">
    <location>
        <begin position="86"/>
        <end position="123"/>
    </location>
</feature>
<protein>
    <submittedName>
        <fullName evidence="2">Uncharacterized protein</fullName>
    </submittedName>
</protein>
<dbReference type="AlphaFoldDB" id="A0A8H3G6H3"/>
<evidence type="ECO:0000256" key="1">
    <source>
        <dbReference type="SAM" id="MobiDB-lite"/>
    </source>
</evidence>
<evidence type="ECO:0000313" key="3">
    <source>
        <dbReference type="Proteomes" id="UP000664534"/>
    </source>
</evidence>
<keyword evidence="3" id="KW-1185">Reference proteome</keyword>
<reference evidence="2" key="1">
    <citation type="submission" date="2021-03" db="EMBL/GenBank/DDBJ databases">
        <authorList>
            <person name="Tagirdzhanova G."/>
        </authorList>
    </citation>
    <scope>NUCLEOTIDE SEQUENCE</scope>
</reference>
<dbReference type="OrthoDB" id="548474at2759"/>
<comment type="caution">
    <text evidence="2">The sequence shown here is derived from an EMBL/GenBank/DDBJ whole genome shotgun (WGS) entry which is preliminary data.</text>
</comment>
<gene>
    <name evidence="2" type="ORF">IMSHALPRED_009565</name>
</gene>
<dbReference type="PANTHER" id="PTHR40422:SF1">
    <property type="entry name" value="TRANSLATION MACHINERY-ASSOCIATED PROTEIN 17"/>
    <property type="match status" value="1"/>
</dbReference>